<organism evidence="3">
    <name type="scientific">Cacopsylla melanoneura</name>
    <dbReference type="NCBI Taxonomy" id="428564"/>
    <lineage>
        <taxon>Eukaryota</taxon>
        <taxon>Metazoa</taxon>
        <taxon>Ecdysozoa</taxon>
        <taxon>Arthropoda</taxon>
        <taxon>Hexapoda</taxon>
        <taxon>Insecta</taxon>
        <taxon>Pterygota</taxon>
        <taxon>Neoptera</taxon>
        <taxon>Paraneoptera</taxon>
        <taxon>Hemiptera</taxon>
        <taxon>Sternorrhyncha</taxon>
        <taxon>Psylloidea</taxon>
        <taxon>Psyllidae</taxon>
        <taxon>Psyllinae</taxon>
        <taxon>Cacopsylla</taxon>
    </lineage>
</organism>
<dbReference type="EMBL" id="HBUF01031772">
    <property type="protein sequence ID" value="CAG6615033.1"/>
    <property type="molecule type" value="Transcribed_RNA"/>
</dbReference>
<feature type="coiled-coil region" evidence="2">
    <location>
        <begin position="5"/>
        <end position="127"/>
    </location>
</feature>
<proteinExistence type="predicted"/>
<protein>
    <submittedName>
        <fullName evidence="3">Uncharacterized protein</fullName>
    </submittedName>
</protein>
<evidence type="ECO:0000256" key="2">
    <source>
        <dbReference type="SAM" id="Coils"/>
    </source>
</evidence>
<dbReference type="EMBL" id="HBUF01031770">
    <property type="protein sequence ID" value="CAG6615026.1"/>
    <property type="molecule type" value="Transcribed_RNA"/>
</dbReference>
<dbReference type="EMBL" id="HBUF01031769">
    <property type="protein sequence ID" value="CAG6615021.1"/>
    <property type="molecule type" value="Transcribed_RNA"/>
</dbReference>
<dbReference type="Gene3D" id="1.10.287.1490">
    <property type="match status" value="1"/>
</dbReference>
<name>A0A8D8LQU2_9HEMI</name>
<dbReference type="CDD" id="cd00229">
    <property type="entry name" value="SGNH_hydrolase"/>
    <property type="match status" value="1"/>
</dbReference>
<dbReference type="GO" id="GO:0005856">
    <property type="term" value="C:cytoskeleton"/>
    <property type="evidence" value="ECO:0007669"/>
    <property type="project" value="TreeGrafter"/>
</dbReference>
<dbReference type="Gene3D" id="3.40.50.1110">
    <property type="entry name" value="SGNH hydrolase"/>
    <property type="match status" value="1"/>
</dbReference>
<dbReference type="SUPFAM" id="SSF52266">
    <property type="entry name" value="SGNH hydrolase"/>
    <property type="match status" value="1"/>
</dbReference>
<accession>A0A8D8LQU2</accession>
<dbReference type="PANTHER" id="PTHR32083">
    <property type="entry name" value="CILIA AND FLAGELLA-ASSOCIATED PROTEIN 58-RELATED"/>
    <property type="match status" value="1"/>
</dbReference>
<dbReference type="EMBL" id="HBUF01031767">
    <property type="protein sequence ID" value="CAG6615014.1"/>
    <property type="molecule type" value="Transcribed_RNA"/>
</dbReference>
<dbReference type="EMBL" id="HBUF01031771">
    <property type="protein sequence ID" value="CAG6615029.1"/>
    <property type="molecule type" value="Transcribed_RNA"/>
</dbReference>
<dbReference type="InterPro" id="IPR036514">
    <property type="entry name" value="SGNH_hydro_sf"/>
</dbReference>
<dbReference type="PANTHER" id="PTHR32083:SF48">
    <property type="entry name" value="TRANS-GOLGI NETWORK-LOCALIZED SYP41-INTERACTING PROTEIN 1"/>
    <property type="match status" value="1"/>
</dbReference>
<reference evidence="3" key="1">
    <citation type="submission" date="2021-05" db="EMBL/GenBank/DDBJ databases">
        <authorList>
            <person name="Alioto T."/>
            <person name="Alioto T."/>
            <person name="Gomez Garrido J."/>
        </authorList>
    </citation>
    <scope>NUCLEOTIDE SEQUENCE</scope>
</reference>
<sequence>METKLKQEQNRISALVDENATQINQLLEEIDDKQKQYQTLIKQNDKIQKELSDKNSCLNEEENDIQSLKEQLEQAQSSKNDLQITIKTLQKTNNDQEINFQSLNNELQNSKKEINDLHKIIDKQETTITKNENSIYELEELLKGSQMSILALQKTIKTMQKQQDEQHFDLNTKSLLQELNETGILNTTNLYSNNQINQSIDMFEESTNPYVSPEVIIYEPPEDLTQTKSHAPQNNGHGYKEQPSIITEILQTPQTTTNETPITPQVRANLSENVYLIGDSIAASIKNILTEKLPTGSNLVDYTKGGIGIQKANMMFKEEAKQTDFAVLVVGTNDLFQTPWEQMEIAIMSLLSKLKQCKKVVMVQILRRYDIPRINLHIAKLNTRIKHLVSSYDNIHFVENKTVRYEHLNDDGLHLNKTGKVVLTNKVSLLLCNNIQQTQTNATQSHLQTTMTERAHTNKRAKIHNMKMKKSNTKVSHTGYTKNYSTYQHIPKTVRHLQTHQFMPWNHNLGSYNSCNCNCKNNTIMHPNIAQQHLDHLGYYYVQNYPHYNPHSSIIRDTQTHEKNPYKTRIFKQRHHNTHKEHPF</sequence>
<evidence type="ECO:0000313" key="3">
    <source>
        <dbReference type="EMBL" id="CAG6615014.1"/>
    </source>
</evidence>
<dbReference type="EMBL" id="HBUF01031768">
    <property type="protein sequence ID" value="CAG6615018.1"/>
    <property type="molecule type" value="Transcribed_RNA"/>
</dbReference>
<keyword evidence="1 2" id="KW-0175">Coiled coil</keyword>
<dbReference type="AlphaFoldDB" id="A0A8D8LQU2"/>
<evidence type="ECO:0000256" key="1">
    <source>
        <dbReference type="ARBA" id="ARBA00023054"/>
    </source>
</evidence>